<dbReference type="PROSITE" id="PS50931">
    <property type="entry name" value="HTH_LYSR"/>
    <property type="match status" value="1"/>
</dbReference>
<dbReference type="RefSeq" id="WP_405385360.1">
    <property type="nucleotide sequence ID" value="NZ_JBJGEB010000001.1"/>
</dbReference>
<evidence type="ECO:0000256" key="2">
    <source>
        <dbReference type="ARBA" id="ARBA00023015"/>
    </source>
</evidence>
<reference evidence="6 7" key="1">
    <citation type="submission" date="2024-11" db="EMBL/GenBank/DDBJ databases">
        <authorList>
            <person name="Mikucki A.G."/>
            <person name="Kahler C.M."/>
        </authorList>
    </citation>
    <scope>NUCLEOTIDE SEQUENCE [LARGE SCALE GENOMIC DNA]</scope>
    <source>
        <strain evidence="6 7">EXNM717</strain>
    </source>
</reference>
<dbReference type="Pfam" id="PF00126">
    <property type="entry name" value="HTH_1"/>
    <property type="match status" value="1"/>
</dbReference>
<dbReference type="PANTHER" id="PTHR30419">
    <property type="entry name" value="HTH-TYPE TRANSCRIPTIONAL REGULATOR YBHD"/>
    <property type="match status" value="1"/>
</dbReference>
<dbReference type="Pfam" id="PF03466">
    <property type="entry name" value="LysR_substrate"/>
    <property type="match status" value="1"/>
</dbReference>
<dbReference type="InterPro" id="IPR005119">
    <property type="entry name" value="LysR_subst-bd"/>
</dbReference>
<dbReference type="CDD" id="cd08438">
    <property type="entry name" value="PBP2_CidR"/>
    <property type="match status" value="1"/>
</dbReference>
<evidence type="ECO:0000256" key="3">
    <source>
        <dbReference type="ARBA" id="ARBA00023125"/>
    </source>
</evidence>
<keyword evidence="4" id="KW-0804">Transcription</keyword>
<dbReference type="InterPro" id="IPR000847">
    <property type="entry name" value="LysR_HTH_N"/>
</dbReference>
<organism evidence="6 7">
    <name type="scientific">Neisseria oralis</name>
    <dbReference type="NCBI Taxonomy" id="1107316"/>
    <lineage>
        <taxon>Bacteria</taxon>
        <taxon>Pseudomonadati</taxon>
        <taxon>Pseudomonadota</taxon>
        <taxon>Betaproteobacteria</taxon>
        <taxon>Neisseriales</taxon>
        <taxon>Neisseriaceae</taxon>
        <taxon>Neisseria</taxon>
    </lineage>
</organism>
<name>A0ABW8Q111_9NEIS</name>
<dbReference type="InterPro" id="IPR036390">
    <property type="entry name" value="WH_DNA-bd_sf"/>
</dbReference>
<dbReference type="Gene3D" id="1.10.10.10">
    <property type="entry name" value="Winged helix-like DNA-binding domain superfamily/Winged helix DNA-binding domain"/>
    <property type="match status" value="1"/>
</dbReference>
<sequence length="296" mass="33393">MDFKSLYCFAELVRLQSFSAAASALNLTQPTVSKTIQALEEELGVPLLVKENGRKKRQVATTPIGEEVYRHALNLLHERDLLLARIDGYRHIKSGTLRLGLALLGSDLLSNALFRFRRQWPGIELTFLEQGSLAIEQSLRNNELDAGQLLAPVHEDFDSIPLCDYPLVVLMPRAQARHATLSLKSLQHEPFILFGSGFSLNETIQTACRSQGFTPNVVCRTGQWDLLADMVAHHMGIALLPEYYARKINPDTFAAVPLTEPEIRWQLTMAWKKHQRPTPALRAWLDIVREEFGKQG</sequence>
<evidence type="ECO:0000259" key="5">
    <source>
        <dbReference type="PROSITE" id="PS50931"/>
    </source>
</evidence>
<comment type="similarity">
    <text evidence="1">Belongs to the LysR transcriptional regulatory family.</text>
</comment>
<dbReference type="InterPro" id="IPR050950">
    <property type="entry name" value="HTH-type_LysR_regulators"/>
</dbReference>
<gene>
    <name evidence="6" type="ORF">ACI43T_01745</name>
</gene>
<keyword evidence="3" id="KW-0238">DNA-binding</keyword>
<dbReference type="InterPro" id="IPR036388">
    <property type="entry name" value="WH-like_DNA-bd_sf"/>
</dbReference>
<proteinExistence type="inferred from homology"/>
<dbReference type="EMBL" id="JBJGEB010000001">
    <property type="protein sequence ID" value="MFK7641226.1"/>
    <property type="molecule type" value="Genomic_DNA"/>
</dbReference>
<protein>
    <submittedName>
        <fullName evidence="6">LysR family transcriptional regulator</fullName>
    </submittedName>
</protein>
<accession>A0ABW8Q111</accession>
<keyword evidence="7" id="KW-1185">Reference proteome</keyword>
<dbReference type="PRINTS" id="PR00039">
    <property type="entry name" value="HTHLYSR"/>
</dbReference>
<dbReference type="SUPFAM" id="SSF53850">
    <property type="entry name" value="Periplasmic binding protein-like II"/>
    <property type="match status" value="1"/>
</dbReference>
<dbReference type="Gene3D" id="3.40.190.290">
    <property type="match status" value="1"/>
</dbReference>
<evidence type="ECO:0000313" key="6">
    <source>
        <dbReference type="EMBL" id="MFK7641226.1"/>
    </source>
</evidence>
<dbReference type="Proteomes" id="UP001621964">
    <property type="component" value="Unassembled WGS sequence"/>
</dbReference>
<feature type="domain" description="HTH lysR-type" evidence="5">
    <location>
        <begin position="1"/>
        <end position="62"/>
    </location>
</feature>
<evidence type="ECO:0000256" key="4">
    <source>
        <dbReference type="ARBA" id="ARBA00023163"/>
    </source>
</evidence>
<evidence type="ECO:0000256" key="1">
    <source>
        <dbReference type="ARBA" id="ARBA00009437"/>
    </source>
</evidence>
<dbReference type="PANTHER" id="PTHR30419:SF8">
    <property type="entry name" value="NITROGEN ASSIMILATION TRANSCRIPTIONAL ACTIVATOR-RELATED"/>
    <property type="match status" value="1"/>
</dbReference>
<comment type="caution">
    <text evidence="6">The sequence shown here is derived from an EMBL/GenBank/DDBJ whole genome shotgun (WGS) entry which is preliminary data.</text>
</comment>
<evidence type="ECO:0000313" key="7">
    <source>
        <dbReference type="Proteomes" id="UP001621964"/>
    </source>
</evidence>
<keyword evidence="2" id="KW-0805">Transcription regulation</keyword>
<dbReference type="SUPFAM" id="SSF46785">
    <property type="entry name" value="Winged helix' DNA-binding domain"/>
    <property type="match status" value="1"/>
</dbReference>